<dbReference type="RefSeq" id="WP_014754912.1">
    <property type="nucleotide sequence ID" value="NZ_CP062699.1"/>
</dbReference>
<name>A0A7L9GJQ6_9PSED</name>
<reference evidence="1" key="1">
    <citation type="submission" date="2020-09" db="EMBL/GenBank/DDBJ databases">
        <title>Complete genome sequence of Pseudomonas taiwanensis CC, a plant growth-promoting and biotite-weathering strain.</title>
        <authorList>
            <person name="Cheng C."/>
        </authorList>
    </citation>
    <scope>NUCLEOTIDE SEQUENCE [LARGE SCALE GENOMIC DNA]</scope>
    <source>
        <strain evidence="1">WRS8</strain>
    </source>
</reference>
<keyword evidence="2" id="KW-1185">Reference proteome</keyword>
<proteinExistence type="predicted"/>
<dbReference type="SUPFAM" id="SSF56399">
    <property type="entry name" value="ADP-ribosylation"/>
    <property type="match status" value="1"/>
</dbReference>
<dbReference type="AlphaFoldDB" id="A0A7L9GJQ6"/>
<evidence type="ECO:0000313" key="2">
    <source>
        <dbReference type="Proteomes" id="UP000593847"/>
    </source>
</evidence>
<sequence length="203" mass="22954">MAQQEAREEKVVMWGTHGTSKSRAEAILEQGFIAKPGRIGNGAYFWTAVNDSQDCIQLAQKLAKTWATTAQTRGQYSKESDLAVVQVGVAFHASDVLPLDDPSMTFRLWSLLKTKLSELLRLENEDGWRNVTTTTLQNHENEIHGFIEMFVLELEKRLGKRFKVIFKSQKCPKFSDPIMSFIGNHSCFAIRDTSVISSMDITH</sequence>
<accession>A0A7L9GJQ6</accession>
<protein>
    <submittedName>
        <fullName evidence="1">Uncharacterized protein</fullName>
    </submittedName>
</protein>
<dbReference type="KEGG" id="ptai:ICN73_06535"/>
<organism evidence="1 2">
    <name type="scientific">Pseudomonas taiwanensis</name>
    <dbReference type="NCBI Taxonomy" id="470150"/>
    <lineage>
        <taxon>Bacteria</taxon>
        <taxon>Pseudomonadati</taxon>
        <taxon>Pseudomonadota</taxon>
        <taxon>Gammaproteobacteria</taxon>
        <taxon>Pseudomonadales</taxon>
        <taxon>Pseudomonadaceae</taxon>
        <taxon>Pseudomonas</taxon>
    </lineage>
</organism>
<evidence type="ECO:0000313" key="1">
    <source>
        <dbReference type="EMBL" id="QOJ92527.1"/>
    </source>
</evidence>
<dbReference type="EMBL" id="CP062699">
    <property type="protein sequence ID" value="QOJ92527.1"/>
    <property type="molecule type" value="Genomic_DNA"/>
</dbReference>
<gene>
    <name evidence="1" type="ORF">ICN73_06535</name>
</gene>
<dbReference type="Proteomes" id="UP000593847">
    <property type="component" value="Chromosome"/>
</dbReference>